<name>A0ABX7NPT8_9BACT</name>
<dbReference type="InterPro" id="IPR015890">
    <property type="entry name" value="Chorismate_C"/>
</dbReference>
<dbReference type="Pfam" id="PF00425">
    <property type="entry name" value="Chorismate_bind"/>
    <property type="match status" value="1"/>
</dbReference>
<sequence>MDLPPQTRSTFDALVARGYNQVPVVRRLALGALRPTDLLRALPEGHRFLLESTRTSAEGRYSLLGSRPFLRFTAKGGQCFLDGEPQPGAPLDVLRGLLRRWRGVRLPGLPLFSGGAMGFFSYEASHYFESLPRHSNDDLKLPDIALSFVDTFLAVDHQEGQLLAVATGSDWEDCARRLDALEACVLKAVPTPPPAPPSLPAPTVEYRSNFSQPAYLDAVERVREYIRAGDTYQVNLSQRLEVDFTGEPLALYETLSATNPVHFASYLEGDGFHVVSASPERLVRVEDGKAITRPIAGTRRRGTPEEEARFVHELRTSEKERAEHAMLVDLERNDLGRVCAYGTVEVEKLMEIVEYAHVLHIESEVTGRLAPGVEPLDVVGALFPGGTITGVPKIRTMQIITELEPHARGLYTGSLGYISFTGDLDLNIVIRTLVVKDGRAYAQVGGGIVHDSQPRQEYKETLNKARSQLLALSACGRTE</sequence>
<dbReference type="PRINTS" id="PR00095">
    <property type="entry name" value="ANTSNTHASEI"/>
</dbReference>
<dbReference type="InterPro" id="IPR005801">
    <property type="entry name" value="ADC_synthase"/>
</dbReference>
<dbReference type="Proteomes" id="UP000662747">
    <property type="component" value="Chromosome"/>
</dbReference>
<protein>
    <submittedName>
        <fullName evidence="3">Anthranilate synthase component I family protein</fullName>
    </submittedName>
</protein>
<dbReference type="InterPro" id="IPR019999">
    <property type="entry name" value="Anth_synth_I-like"/>
</dbReference>
<dbReference type="Pfam" id="PF04715">
    <property type="entry name" value="Anth_synt_I_N"/>
    <property type="match status" value="1"/>
</dbReference>
<keyword evidence="4" id="KW-1185">Reference proteome</keyword>
<dbReference type="EMBL" id="CP071090">
    <property type="protein sequence ID" value="QSQ19585.1"/>
    <property type="molecule type" value="Genomic_DNA"/>
</dbReference>
<dbReference type="SUPFAM" id="SSF56322">
    <property type="entry name" value="ADC synthase"/>
    <property type="match status" value="1"/>
</dbReference>
<gene>
    <name evidence="3" type="ORF">JY651_30260</name>
</gene>
<evidence type="ECO:0000259" key="1">
    <source>
        <dbReference type="Pfam" id="PF00425"/>
    </source>
</evidence>
<evidence type="ECO:0000313" key="3">
    <source>
        <dbReference type="EMBL" id="QSQ19585.1"/>
    </source>
</evidence>
<dbReference type="PANTHER" id="PTHR11236:SF9">
    <property type="entry name" value="ANTHRANILATE SYNTHASE COMPONENT 1"/>
    <property type="match status" value="1"/>
</dbReference>
<dbReference type="RefSeq" id="WP_206721169.1">
    <property type="nucleotide sequence ID" value="NZ_CP071090.1"/>
</dbReference>
<evidence type="ECO:0000313" key="4">
    <source>
        <dbReference type="Proteomes" id="UP000662747"/>
    </source>
</evidence>
<proteinExistence type="predicted"/>
<feature type="domain" description="Chorismate-utilising enzyme C-terminal" evidence="1">
    <location>
        <begin position="212"/>
        <end position="464"/>
    </location>
</feature>
<feature type="domain" description="Anthranilate synthase component I N-terminal" evidence="2">
    <location>
        <begin position="35"/>
        <end position="162"/>
    </location>
</feature>
<organism evidence="3 4">
    <name type="scientific">Pyxidicoccus parkwayensis</name>
    <dbReference type="NCBI Taxonomy" id="2813578"/>
    <lineage>
        <taxon>Bacteria</taxon>
        <taxon>Pseudomonadati</taxon>
        <taxon>Myxococcota</taxon>
        <taxon>Myxococcia</taxon>
        <taxon>Myxococcales</taxon>
        <taxon>Cystobacterineae</taxon>
        <taxon>Myxococcaceae</taxon>
        <taxon>Pyxidicoccus</taxon>
    </lineage>
</organism>
<evidence type="ECO:0000259" key="2">
    <source>
        <dbReference type="Pfam" id="PF04715"/>
    </source>
</evidence>
<reference evidence="3 4" key="1">
    <citation type="submission" date="2021-02" db="EMBL/GenBank/DDBJ databases">
        <title>De Novo genome assembly of isolated myxobacteria.</title>
        <authorList>
            <person name="Stevens D.C."/>
        </authorList>
    </citation>
    <scope>NUCLEOTIDE SEQUENCE [LARGE SCALE GENOMIC DNA]</scope>
    <source>
        <strain evidence="4">SCPEA02</strain>
    </source>
</reference>
<accession>A0ABX7NPT8</accession>
<dbReference type="InterPro" id="IPR006805">
    <property type="entry name" value="Anth_synth_I_N"/>
</dbReference>
<dbReference type="PANTHER" id="PTHR11236">
    <property type="entry name" value="AMINOBENZOATE/ANTHRANILATE SYNTHASE"/>
    <property type="match status" value="1"/>
</dbReference>
<dbReference type="Gene3D" id="3.60.120.10">
    <property type="entry name" value="Anthranilate synthase"/>
    <property type="match status" value="1"/>
</dbReference>